<evidence type="ECO:0000256" key="5">
    <source>
        <dbReference type="ARBA" id="ARBA00014380"/>
    </source>
</evidence>
<evidence type="ECO:0000256" key="12">
    <source>
        <dbReference type="SAM" id="Phobius"/>
    </source>
</evidence>
<gene>
    <name evidence="13" type="ORF">MONBRDRAFT_5433</name>
</gene>
<evidence type="ECO:0000256" key="6">
    <source>
        <dbReference type="ARBA" id="ARBA00022475"/>
    </source>
</evidence>
<keyword evidence="6" id="KW-1003">Cell membrane</keyword>
<organism evidence="13 14">
    <name type="scientific">Monosiga brevicollis</name>
    <name type="common">Choanoflagellate</name>
    <dbReference type="NCBI Taxonomy" id="81824"/>
    <lineage>
        <taxon>Eukaryota</taxon>
        <taxon>Choanoflagellata</taxon>
        <taxon>Craspedida</taxon>
        <taxon>Salpingoecidae</taxon>
        <taxon>Monosiga</taxon>
    </lineage>
</organism>
<evidence type="ECO:0000256" key="3">
    <source>
        <dbReference type="ARBA" id="ARBA00004648"/>
    </source>
</evidence>
<keyword evidence="14" id="KW-1185">Reference proteome</keyword>
<dbReference type="GO" id="GO:0005886">
    <property type="term" value="C:plasma membrane"/>
    <property type="evidence" value="ECO:0007669"/>
    <property type="project" value="UniProtKB-SubCell"/>
</dbReference>
<dbReference type="GO" id="GO:0005783">
    <property type="term" value="C:endoplasmic reticulum"/>
    <property type="evidence" value="ECO:0000318"/>
    <property type="project" value="GO_Central"/>
</dbReference>
<dbReference type="GO" id="GO:0005789">
    <property type="term" value="C:endoplasmic reticulum membrane"/>
    <property type="evidence" value="ECO:0007669"/>
    <property type="project" value="UniProtKB-SubCell"/>
</dbReference>
<dbReference type="RefSeq" id="XP_001742445.1">
    <property type="nucleotide sequence ID" value="XM_001742393.1"/>
</dbReference>
<dbReference type="InterPro" id="IPR029668">
    <property type="entry name" value="TMEM98"/>
</dbReference>
<dbReference type="PANTHER" id="PTHR32510:SF3">
    <property type="entry name" value="TRANSMEMBRANE PROTEIN 98"/>
    <property type="match status" value="1"/>
</dbReference>
<dbReference type="GO" id="GO:0005576">
    <property type="term" value="C:extracellular region"/>
    <property type="evidence" value="ECO:0007669"/>
    <property type="project" value="UniProtKB-SubCell"/>
</dbReference>
<dbReference type="KEGG" id="mbr:MONBRDRAFT_5433"/>
<evidence type="ECO:0000313" key="14">
    <source>
        <dbReference type="Proteomes" id="UP000001357"/>
    </source>
</evidence>
<dbReference type="PANTHER" id="PTHR32510">
    <property type="entry name" value="TRANSMEMBRANE PROTEIN 98"/>
    <property type="match status" value="1"/>
</dbReference>
<dbReference type="EMBL" id="CH991543">
    <property type="protein sequence ID" value="EDQ92683.1"/>
    <property type="molecule type" value="Genomic_DNA"/>
</dbReference>
<proteinExistence type="inferred from homology"/>
<evidence type="ECO:0000256" key="2">
    <source>
        <dbReference type="ARBA" id="ARBA00004550"/>
    </source>
</evidence>
<sequence>MSLSNAEVLSIALGLVLGGFALIGLGIVAFFIYQHHRQRADISTALLSDEEEEAAARQPDDADPWEVNILPDVVTLLKSCKLLSYRLMSTVLEEAGQSDHELVTGSMDAIVAASRPIGARANDVTESMYHPVDRTRLLTSATALVKCIDDLVCATRYHHPLAALISTMTSRDLHE</sequence>
<evidence type="ECO:0000256" key="4">
    <source>
        <dbReference type="ARBA" id="ARBA00011024"/>
    </source>
</evidence>
<keyword evidence="10 12" id="KW-1133">Transmembrane helix</keyword>
<accession>A9UQZ1</accession>
<dbReference type="AlphaFoldDB" id="A9UQZ1"/>
<feature type="transmembrane region" description="Helical" evidence="12">
    <location>
        <begin position="12"/>
        <end position="33"/>
    </location>
</feature>
<keyword evidence="9" id="KW-0256">Endoplasmic reticulum</keyword>
<evidence type="ECO:0000313" key="13">
    <source>
        <dbReference type="EMBL" id="EDQ92683.1"/>
    </source>
</evidence>
<name>A9UQZ1_MONBE</name>
<dbReference type="InParanoid" id="A9UQZ1"/>
<comment type="similarity">
    <text evidence="4">Belongs to the TMEM98 family.</text>
</comment>
<protein>
    <recommendedName>
        <fullName evidence="5">Transmembrane protein 98</fullName>
    </recommendedName>
</protein>
<dbReference type="Gene3D" id="1.20.1410.10">
    <property type="entry name" value="I/LWEQ domain"/>
    <property type="match status" value="1"/>
</dbReference>
<reference evidence="13 14" key="1">
    <citation type="journal article" date="2008" name="Nature">
        <title>The genome of the choanoflagellate Monosiga brevicollis and the origin of metazoans.</title>
        <authorList>
            <consortium name="JGI Sequencing"/>
            <person name="King N."/>
            <person name="Westbrook M.J."/>
            <person name="Young S.L."/>
            <person name="Kuo A."/>
            <person name="Abedin M."/>
            <person name="Chapman J."/>
            <person name="Fairclough S."/>
            <person name="Hellsten U."/>
            <person name="Isogai Y."/>
            <person name="Letunic I."/>
            <person name="Marr M."/>
            <person name="Pincus D."/>
            <person name="Putnam N."/>
            <person name="Rokas A."/>
            <person name="Wright K.J."/>
            <person name="Zuzow R."/>
            <person name="Dirks W."/>
            <person name="Good M."/>
            <person name="Goodstein D."/>
            <person name="Lemons D."/>
            <person name="Li W."/>
            <person name="Lyons J.B."/>
            <person name="Morris A."/>
            <person name="Nichols S."/>
            <person name="Richter D.J."/>
            <person name="Salamov A."/>
            <person name="Bork P."/>
            <person name="Lim W.A."/>
            <person name="Manning G."/>
            <person name="Miller W.T."/>
            <person name="McGinnis W."/>
            <person name="Shapiro H."/>
            <person name="Tjian R."/>
            <person name="Grigoriev I.V."/>
            <person name="Rokhsar D."/>
        </authorList>
    </citation>
    <scope>NUCLEOTIDE SEQUENCE [LARGE SCALE GENOMIC DNA]</scope>
    <source>
        <strain evidence="14">MX1 / ATCC 50154</strain>
    </source>
</reference>
<evidence type="ECO:0000256" key="11">
    <source>
        <dbReference type="ARBA" id="ARBA00023136"/>
    </source>
</evidence>
<evidence type="ECO:0000256" key="9">
    <source>
        <dbReference type="ARBA" id="ARBA00022824"/>
    </source>
</evidence>
<keyword evidence="7" id="KW-0964">Secreted</keyword>
<evidence type="ECO:0000256" key="1">
    <source>
        <dbReference type="ARBA" id="ARBA00004401"/>
    </source>
</evidence>
<evidence type="ECO:0000256" key="7">
    <source>
        <dbReference type="ARBA" id="ARBA00022525"/>
    </source>
</evidence>
<comment type="subcellular location">
    <subcellularLocation>
        <location evidence="1">Cell membrane</location>
        <topology evidence="1">Single-pass type II membrane protein</topology>
    </subcellularLocation>
    <subcellularLocation>
        <location evidence="3">Endoplasmic reticulum membrane</location>
        <topology evidence="3">Single-pass type II membrane protein</topology>
    </subcellularLocation>
    <subcellularLocation>
        <location evidence="2">Secreted</location>
        <location evidence="2">Extracellular exosome</location>
    </subcellularLocation>
</comment>
<keyword evidence="8 12" id="KW-0812">Transmembrane</keyword>
<dbReference type="GeneID" id="5887480"/>
<evidence type="ECO:0000256" key="10">
    <source>
        <dbReference type="ARBA" id="ARBA00022989"/>
    </source>
</evidence>
<evidence type="ECO:0000256" key="8">
    <source>
        <dbReference type="ARBA" id="ARBA00022692"/>
    </source>
</evidence>
<keyword evidence="11 12" id="KW-0472">Membrane</keyword>
<dbReference type="Proteomes" id="UP000001357">
    <property type="component" value="Unassembled WGS sequence"/>
</dbReference>